<comment type="catalytic activity">
    <reaction evidence="6">
        <text>L-lysyl-tRNA(Lys) + a 1,2-diacyl-sn-glycero-3-phospho-(1'-sn-glycerol) = a 1,2-diacyl-sn-glycero-3-phospho-1'-(3'-O-L-lysyl)-sn-glycerol + tRNA(Lys)</text>
        <dbReference type="Rhea" id="RHEA:10668"/>
        <dbReference type="Rhea" id="RHEA-COMP:9696"/>
        <dbReference type="Rhea" id="RHEA-COMP:9697"/>
        <dbReference type="ChEBI" id="CHEBI:64716"/>
        <dbReference type="ChEBI" id="CHEBI:75792"/>
        <dbReference type="ChEBI" id="CHEBI:78442"/>
        <dbReference type="ChEBI" id="CHEBI:78529"/>
        <dbReference type="EC" id="2.3.2.3"/>
    </reaction>
</comment>
<keyword evidence="2" id="KW-1003">Cell membrane</keyword>
<comment type="caution">
    <text evidence="7">The sequence shown here is derived from an EMBL/GenBank/DDBJ whole genome shotgun (WGS) entry which is preliminary data.</text>
</comment>
<comment type="subcellular location">
    <subcellularLocation>
        <location evidence="1 6">Cell membrane</location>
        <topology evidence="1 6">Multi-pass membrane protein</topology>
    </subcellularLocation>
</comment>
<comment type="function">
    <text evidence="6">Catalyzes the transfer of a lysyl group from L-lysyl-tRNA(Lys) to membrane-bound phosphatidylglycerol (PG), which produces lysylphosphatidylglycerol (LPG), a major component of the bacterial membrane with a positive net charge. LPG synthesis contributes to bacterial virulence as it is involved in the resistance mechanism against cationic antimicrobial peptides (CAMP) produces by the host's immune system (defensins, cathelicidins) and by the competing microorganisms.</text>
</comment>
<feature type="transmembrane region" description="Helical" evidence="6">
    <location>
        <begin position="277"/>
        <end position="295"/>
    </location>
</feature>
<comment type="similarity">
    <text evidence="6">Belongs to the LPG synthase family.</text>
</comment>
<keyword evidence="6" id="KW-0808">Transferase</keyword>
<feature type="transmembrane region" description="Helical" evidence="6">
    <location>
        <begin position="121"/>
        <end position="140"/>
    </location>
</feature>
<feature type="transmembrane region" description="Helical" evidence="6">
    <location>
        <begin position="146"/>
        <end position="165"/>
    </location>
</feature>
<evidence type="ECO:0000313" key="8">
    <source>
        <dbReference type="Proteomes" id="UP001597541"/>
    </source>
</evidence>
<evidence type="ECO:0000256" key="2">
    <source>
        <dbReference type="ARBA" id="ARBA00022475"/>
    </source>
</evidence>
<keyword evidence="3 6" id="KW-0812">Transmembrane</keyword>
<feature type="transmembrane region" description="Helical" evidence="6">
    <location>
        <begin position="42"/>
        <end position="61"/>
    </location>
</feature>
<keyword evidence="6" id="KW-0443">Lipid metabolism</keyword>
<evidence type="ECO:0000256" key="3">
    <source>
        <dbReference type="ARBA" id="ARBA00022692"/>
    </source>
</evidence>
<dbReference type="Proteomes" id="UP001597541">
    <property type="component" value="Unassembled WGS sequence"/>
</dbReference>
<dbReference type="PANTHER" id="PTHR39087:SF2">
    <property type="entry name" value="UPF0104 MEMBRANE PROTEIN MJ1595"/>
    <property type="match status" value="1"/>
</dbReference>
<accession>A0ABW5PIV4</accession>
<dbReference type="PANTHER" id="PTHR39087">
    <property type="entry name" value="UPF0104 MEMBRANE PROTEIN MJ1595"/>
    <property type="match status" value="1"/>
</dbReference>
<organism evidence="7 8">
    <name type="scientific">Paenibacillus gansuensis</name>
    <dbReference type="NCBI Taxonomy" id="306542"/>
    <lineage>
        <taxon>Bacteria</taxon>
        <taxon>Bacillati</taxon>
        <taxon>Bacillota</taxon>
        <taxon>Bacilli</taxon>
        <taxon>Bacillales</taxon>
        <taxon>Paenibacillaceae</taxon>
        <taxon>Paenibacillus</taxon>
    </lineage>
</organism>
<keyword evidence="8" id="KW-1185">Reference proteome</keyword>
<dbReference type="InterPro" id="IPR022791">
    <property type="entry name" value="L-PG_synthase/AglD"/>
</dbReference>
<dbReference type="RefSeq" id="WP_377604984.1">
    <property type="nucleotide sequence ID" value="NZ_JBHUME010000011.1"/>
</dbReference>
<evidence type="ECO:0000313" key="7">
    <source>
        <dbReference type="EMBL" id="MFD2614287.1"/>
    </source>
</evidence>
<keyword evidence="6" id="KW-0046">Antibiotic resistance</keyword>
<gene>
    <name evidence="6" type="primary">mprF</name>
    <name evidence="7" type="ORF">ACFSUF_17900</name>
</gene>
<protein>
    <recommendedName>
        <fullName evidence="6">Phosphatidylglycerol lysyltransferase</fullName>
        <ecNumber evidence="6">2.3.2.3</ecNumber>
    </recommendedName>
    <alternativeName>
        <fullName evidence="6">Lysylphosphatidylglycerol synthase</fullName>
    </alternativeName>
</protein>
<keyword evidence="5 6" id="KW-0472">Membrane</keyword>
<dbReference type="EMBL" id="JBHUME010000011">
    <property type="protein sequence ID" value="MFD2614287.1"/>
    <property type="molecule type" value="Genomic_DNA"/>
</dbReference>
<evidence type="ECO:0000256" key="5">
    <source>
        <dbReference type="ARBA" id="ARBA00023136"/>
    </source>
</evidence>
<sequence>MKRWIFRCAGLAVLAFAALLTFRYFDKSLVDTYFRKALREPLGLAGMTAAYLAAFLLRAWAWQLYLKGKASFGACLSGLLYSLLFNHLLPVKAGDGLRVFYIARNGVPWGEALRSTVVLRVLDLLVLGGMAAGGAVLYGFDLSYRFLGYCAAGGIAFLSVLLLLIRSGRVSFLSGEALWSMIRSFRGPRGIGLFLLTAASWVLEAGVLLGTVEITGLSLSALEAVWVNAVTIAGQSFQMTPGGLGTYEAVMSFALVQTGLEGKQAYAAALLSHGYKFAFSFAAGLAVWLVSPLPLRDYRLFQSKKGSTVL</sequence>
<name>A0ABW5PIV4_9BACL</name>
<keyword evidence="4 6" id="KW-1133">Transmembrane helix</keyword>
<evidence type="ECO:0000256" key="6">
    <source>
        <dbReference type="RuleBase" id="RU363042"/>
    </source>
</evidence>
<evidence type="ECO:0000256" key="1">
    <source>
        <dbReference type="ARBA" id="ARBA00004651"/>
    </source>
</evidence>
<dbReference type="Pfam" id="PF03706">
    <property type="entry name" value="LPG_synthase_TM"/>
    <property type="match status" value="1"/>
</dbReference>
<proteinExistence type="inferred from homology"/>
<reference evidence="8" key="1">
    <citation type="journal article" date="2019" name="Int. J. Syst. Evol. Microbiol.">
        <title>The Global Catalogue of Microorganisms (GCM) 10K type strain sequencing project: providing services to taxonomists for standard genome sequencing and annotation.</title>
        <authorList>
            <consortium name="The Broad Institute Genomics Platform"/>
            <consortium name="The Broad Institute Genome Sequencing Center for Infectious Disease"/>
            <person name="Wu L."/>
            <person name="Ma J."/>
        </authorList>
    </citation>
    <scope>NUCLEOTIDE SEQUENCE [LARGE SCALE GENOMIC DNA]</scope>
    <source>
        <strain evidence="8">KCTC 3950</strain>
    </source>
</reference>
<evidence type="ECO:0000256" key="4">
    <source>
        <dbReference type="ARBA" id="ARBA00022989"/>
    </source>
</evidence>
<dbReference type="EC" id="2.3.2.3" evidence="6"/>
<feature type="transmembrane region" description="Helical" evidence="6">
    <location>
        <begin position="191"/>
        <end position="212"/>
    </location>
</feature>